<evidence type="ECO:0000256" key="3">
    <source>
        <dbReference type="SAM" id="Coils"/>
    </source>
</evidence>
<protein>
    <recommendedName>
        <fullName evidence="5">NAB domain-containing protein</fullName>
    </recommendedName>
</protein>
<dbReference type="SUPFAM" id="SSF57997">
    <property type="entry name" value="Tropomyosin"/>
    <property type="match status" value="1"/>
</dbReference>
<name>A0A8J5G7R0_ZINOF</name>
<feature type="region of interest" description="Disordered" evidence="4">
    <location>
        <begin position="1560"/>
        <end position="1580"/>
    </location>
</feature>
<proteinExistence type="inferred from homology"/>
<accession>A0A8J5G7R0</accession>
<keyword evidence="1 3" id="KW-0175">Coiled coil</keyword>
<dbReference type="PANTHER" id="PTHR32258:SF6">
    <property type="entry name" value="PROTEIN NETWORKED 1A"/>
    <property type="match status" value="1"/>
</dbReference>
<feature type="coiled-coil region" evidence="3">
    <location>
        <begin position="606"/>
        <end position="759"/>
    </location>
</feature>
<keyword evidence="7" id="KW-1185">Reference proteome</keyword>
<gene>
    <name evidence="6" type="ORF">ZIOFF_048421</name>
</gene>
<dbReference type="Pfam" id="PF07765">
    <property type="entry name" value="KIP1"/>
    <property type="match status" value="1"/>
</dbReference>
<evidence type="ECO:0000256" key="2">
    <source>
        <dbReference type="ARBA" id="ARBA00038006"/>
    </source>
</evidence>
<evidence type="ECO:0000256" key="1">
    <source>
        <dbReference type="ARBA" id="ARBA00023054"/>
    </source>
</evidence>
<reference evidence="6 7" key="1">
    <citation type="submission" date="2020-08" db="EMBL/GenBank/DDBJ databases">
        <title>Plant Genome Project.</title>
        <authorList>
            <person name="Zhang R.-G."/>
        </authorList>
    </citation>
    <scope>NUCLEOTIDE SEQUENCE [LARGE SCALE GENOMIC DNA]</scope>
    <source>
        <tissue evidence="6">Rhizome</tissue>
    </source>
</reference>
<evidence type="ECO:0000313" key="7">
    <source>
        <dbReference type="Proteomes" id="UP000734854"/>
    </source>
</evidence>
<evidence type="ECO:0000259" key="5">
    <source>
        <dbReference type="PROSITE" id="PS51774"/>
    </source>
</evidence>
<dbReference type="InterPro" id="IPR011684">
    <property type="entry name" value="NAB"/>
</dbReference>
<sequence length="1580" mass="182867">MLMIGCYLSTSRWFYKLPWWLSSLIMATLADTQSKRMYSWWWDSHIIPKHSKWLQDNLAGAFKIPLNVIHDRISSSSLGFRVKTRNKVGATMDKEGNMGRVLVNKGKDRSIELVLGLGLTTPCGMDELEKETRNGVKKGKSATKKNEFRLLQWIFFLNIDDKVKAMIMLIEEDADSFAKKAEMYFKKRPELMKLVEEFYRAYRALAERYDHATGALRQAQQTIAEAFPNQIPFDLFDECLSLYADTNIPEMTQGNLNAHIDVDSDLFGLSLHHDTTFTESGESKVSEYKLLQKEIMRLSNENQELKKQISLESARADKNEGEVQCLKETYSKLKSEKEESLARYLESMTRVSDLEDEISFTKADLKKLNDEMILGTATLNSTEEQRVALEKANRSLHSEASILKKKIEHQQEELNKKGMELKILNTSLQDTDQRKVEVEIDCQSMKRKHIDTLEVMRHLELELEMEVKRLKDVGEELKKVSEENVRLCEEQFSSSLKIMSLEDEITFLMDLKRKLEDEVDLHLDEKEALQIQLDCLTQERDDFVDKCHALTDELQAVSLNVESLQTLIKDLRDANLKLRDSIMENEHKINLYLLNLNNMQTMSKKIQVLEGTLLHANGELERLRTKVNKLEDGSAHLRGRISIHLAEKASILSHLEVANQKIEKLSKKNAFLEISLSDTNVELEDLRRKLRVVKESCKTLDDEKSCLLFEKSTLITQVESFKQNLQSLKGRYSEMEKNGSNLEREKDSILQQMSKLQELLIMEKNEHNTNLQSSKIQQSALENQVSLLHEQARGWEENFQVEQHQIVRAQIEIFILQRCLCDMRKENSDLSCASQKQEYDLRCAEKLISKLEQECSTLERKVTSLTEHNRKVRDWIHVIIRSLKMDLEHVGIDDSKDELVLQLILHELKQMQQTISEVQDEKQQLFQEKSIAINLLQQLGNYVTDMREEKTLLERESEVRAENFTQMKCKNDEILEMSELLKKEMQTSNQRAEALKVEVDLLFRQLTCLQESHSTLQTNSFKVLEENNSLCRKLHNLIDDGKLEEENNVLMEFIALDCLSVVCRSLISERDSAINLLSTENHNLCFMNSKLEAENKIVNVKIIMLEDENTHLKDFSSNWKECRGDLLEVQYEVNHARIITAKEQMEIFEEEIAVKDSTIQELEKKNFILEGESTRLRTDLNEYSLFLESLWDDIAILEDLTLSLVKRYSISIHSTKDKDDQYQSSPYIKRSQEEHKEEYGATGPIGTQKLQDLHNKVKLLQEAVMDTGNVVVLEQLDSSASLDAAWKEIEALKMKRVSNNDIARSKYKQYMSDIQLDIILNSSRYKKDFLSRGLRNSKKAGESTELRGKYEEGCSTQNQKGSVLIKDMSCYQTEEVEGKYTHSDGLVFEKECIDKLELPKKAESHHDWHGKVLDRLFSDAQRLLLLQASIKELQKNMEESEKINQPTKSEFNALNARLKGAEGTILELIEVNGNLMKKVEDFSASPADEPGKKASGSRRQKQISDWAQKVSQKIGKLELEMKKIQYGLLKSEDRHANKRMRMIKRRTGIRLREYIYGRRKSRRQKEGASCGCLRPAVNSD</sequence>
<evidence type="ECO:0000313" key="6">
    <source>
        <dbReference type="EMBL" id="KAG6493435.1"/>
    </source>
</evidence>
<dbReference type="Proteomes" id="UP000734854">
    <property type="component" value="Unassembled WGS sequence"/>
</dbReference>
<dbReference type="PROSITE" id="PS51774">
    <property type="entry name" value="NAB"/>
    <property type="match status" value="1"/>
</dbReference>
<dbReference type="PANTHER" id="PTHR32258">
    <property type="entry name" value="PROTEIN NETWORKED 4A"/>
    <property type="match status" value="1"/>
</dbReference>
<feature type="coiled-coil region" evidence="3">
    <location>
        <begin position="456"/>
        <end position="581"/>
    </location>
</feature>
<feature type="coiled-coil region" evidence="3">
    <location>
        <begin position="901"/>
        <end position="928"/>
    </location>
</feature>
<dbReference type="GO" id="GO:0051015">
    <property type="term" value="F:actin filament binding"/>
    <property type="evidence" value="ECO:0007669"/>
    <property type="project" value="TreeGrafter"/>
</dbReference>
<comment type="caution">
    <text evidence="6">The sequence shown here is derived from an EMBL/GenBank/DDBJ whole genome shotgun (WGS) entry which is preliminary data.</text>
</comment>
<feature type="coiled-coil region" evidence="3">
    <location>
        <begin position="834"/>
        <end position="868"/>
    </location>
</feature>
<dbReference type="EMBL" id="JACMSC010000013">
    <property type="protein sequence ID" value="KAG6493435.1"/>
    <property type="molecule type" value="Genomic_DNA"/>
</dbReference>
<organism evidence="6 7">
    <name type="scientific">Zingiber officinale</name>
    <name type="common">Ginger</name>
    <name type="synonym">Amomum zingiber</name>
    <dbReference type="NCBI Taxonomy" id="94328"/>
    <lineage>
        <taxon>Eukaryota</taxon>
        <taxon>Viridiplantae</taxon>
        <taxon>Streptophyta</taxon>
        <taxon>Embryophyta</taxon>
        <taxon>Tracheophyta</taxon>
        <taxon>Spermatophyta</taxon>
        <taxon>Magnoliopsida</taxon>
        <taxon>Liliopsida</taxon>
        <taxon>Zingiberales</taxon>
        <taxon>Zingiberaceae</taxon>
        <taxon>Zingiber</taxon>
    </lineage>
</organism>
<feature type="coiled-coil region" evidence="3">
    <location>
        <begin position="288"/>
        <end position="413"/>
    </location>
</feature>
<dbReference type="GO" id="GO:0005886">
    <property type="term" value="C:plasma membrane"/>
    <property type="evidence" value="ECO:0007669"/>
    <property type="project" value="TreeGrafter"/>
</dbReference>
<dbReference type="InterPro" id="IPR051861">
    <property type="entry name" value="NET_actin-binding_domain"/>
</dbReference>
<feature type="domain" description="NAB" evidence="5">
    <location>
        <begin position="159"/>
        <end position="216"/>
    </location>
</feature>
<evidence type="ECO:0000256" key="4">
    <source>
        <dbReference type="SAM" id="MobiDB-lite"/>
    </source>
</evidence>
<feature type="region of interest" description="Disordered" evidence="4">
    <location>
        <begin position="1483"/>
        <end position="1503"/>
    </location>
</feature>
<comment type="similarity">
    <text evidence="2">Belongs to the NET family.</text>
</comment>